<accession>A0AAE3GU38</accession>
<reference evidence="1" key="1">
    <citation type="submission" date="2022-06" db="EMBL/GenBank/DDBJ databases">
        <title>New cyanobacteria of genus Symplocastrum in benthos of Lake Baikal.</title>
        <authorList>
            <person name="Sorokovikova E."/>
            <person name="Tikhonova I."/>
            <person name="Krasnopeev A."/>
            <person name="Evseev P."/>
            <person name="Gladkikh A."/>
            <person name="Belykh O."/>
        </authorList>
    </citation>
    <scope>NUCLEOTIDE SEQUENCE</scope>
    <source>
        <strain evidence="1">BBK-W-15</strain>
    </source>
</reference>
<dbReference type="EMBL" id="JAMZMM010000153">
    <property type="protein sequence ID" value="MCP2729908.1"/>
    <property type="molecule type" value="Genomic_DNA"/>
</dbReference>
<dbReference type="RefSeq" id="WP_254012682.1">
    <property type="nucleotide sequence ID" value="NZ_JAMZMM010000153.1"/>
</dbReference>
<sequence length="119" mass="13257">MSKLPPDDQRWQEFLRQNRPTPPSGADDLEDQIISAIEKQDLPLQGRRLWAVPPVIAAGLLMAWSGYRTLTPPFELSNSSTKLEAFLENNWNHVVGETSASSPSNSTPDEWMLLANTAP</sequence>
<keyword evidence="2" id="KW-1185">Reference proteome</keyword>
<evidence type="ECO:0000313" key="1">
    <source>
        <dbReference type="EMBL" id="MCP2729908.1"/>
    </source>
</evidence>
<comment type="caution">
    <text evidence="1">The sequence shown here is derived from an EMBL/GenBank/DDBJ whole genome shotgun (WGS) entry which is preliminary data.</text>
</comment>
<organism evidence="1 2">
    <name type="scientific">Limnofasciculus baicalensis BBK-W-15</name>
    <dbReference type="NCBI Taxonomy" id="2699891"/>
    <lineage>
        <taxon>Bacteria</taxon>
        <taxon>Bacillati</taxon>
        <taxon>Cyanobacteriota</taxon>
        <taxon>Cyanophyceae</taxon>
        <taxon>Coleofasciculales</taxon>
        <taxon>Coleofasciculaceae</taxon>
        <taxon>Limnofasciculus</taxon>
        <taxon>Limnofasciculus baicalensis</taxon>
    </lineage>
</organism>
<protein>
    <submittedName>
        <fullName evidence="1">Uncharacterized protein</fullName>
    </submittedName>
</protein>
<dbReference type="AlphaFoldDB" id="A0AAE3GU38"/>
<dbReference type="Proteomes" id="UP001204953">
    <property type="component" value="Unassembled WGS sequence"/>
</dbReference>
<name>A0AAE3GU38_9CYAN</name>
<evidence type="ECO:0000313" key="2">
    <source>
        <dbReference type="Proteomes" id="UP001204953"/>
    </source>
</evidence>
<gene>
    <name evidence="1" type="ORF">NJ959_15850</name>
</gene>
<proteinExistence type="predicted"/>